<proteinExistence type="predicted"/>
<dbReference type="AlphaFoldDB" id="A0A7I0HNY2"/>
<protein>
    <submittedName>
        <fullName evidence="1">DUF1826 domain-containing protein</fullName>
    </submittedName>
</protein>
<name>A0A7I0HNY2_9LEPT</name>
<gene>
    <name evidence="1" type="ORF">EHQ43_16085</name>
</gene>
<dbReference type="Pfam" id="PF08856">
    <property type="entry name" value="DUF1826"/>
    <property type="match status" value="1"/>
</dbReference>
<reference evidence="1 2" key="1">
    <citation type="journal article" date="2019" name="PLoS Negl. Trop. Dis.">
        <title>Revisiting the worldwide diversity of Leptospira species in the environment.</title>
        <authorList>
            <person name="Vincent A.T."/>
            <person name="Schiettekatte O."/>
            <person name="Bourhy P."/>
            <person name="Veyrier F.J."/>
            <person name="Picardeau M."/>
        </authorList>
    </citation>
    <scope>NUCLEOTIDE SEQUENCE [LARGE SCALE GENOMIC DNA]</scope>
    <source>
        <strain evidence="1 2">201800273</strain>
    </source>
</reference>
<sequence>MHNSLEVVESFRISSQIEVFNEIQRKGVNVSIWKRRPSKNIIKYLDSIINNKNFSFEIDAEDIDRVEHFLPIHNNISNLEFANEIKKLSSIFANITNKKHHTIQITTVNKMQCPLFHVDFLSYRMMCTYKGPGTLWIPNSSVDRSHLGCGRNNHVIQDFRLIRETENFDVILMKGDLHPEDPNNGCIHKSPEVLFNPRIFLKID</sequence>
<dbReference type="RefSeq" id="WP_135771719.1">
    <property type="nucleotide sequence ID" value="NZ_RQFT01000012.1"/>
</dbReference>
<dbReference type="InterPro" id="IPR014955">
    <property type="entry name" value="DUF1826"/>
</dbReference>
<evidence type="ECO:0000313" key="1">
    <source>
        <dbReference type="EMBL" id="TGL03296.1"/>
    </source>
</evidence>
<evidence type="ECO:0000313" key="2">
    <source>
        <dbReference type="Proteomes" id="UP000297641"/>
    </source>
</evidence>
<accession>A0A7I0HNY2</accession>
<dbReference type="Proteomes" id="UP000297641">
    <property type="component" value="Unassembled WGS sequence"/>
</dbReference>
<organism evidence="1 2">
    <name type="scientific">Leptospira bouyouniensis</name>
    <dbReference type="NCBI Taxonomy" id="2484911"/>
    <lineage>
        <taxon>Bacteria</taxon>
        <taxon>Pseudomonadati</taxon>
        <taxon>Spirochaetota</taxon>
        <taxon>Spirochaetia</taxon>
        <taxon>Leptospirales</taxon>
        <taxon>Leptospiraceae</taxon>
        <taxon>Leptospira</taxon>
    </lineage>
</organism>
<comment type="caution">
    <text evidence="1">The sequence shown here is derived from an EMBL/GenBank/DDBJ whole genome shotgun (WGS) entry which is preliminary data.</text>
</comment>
<dbReference type="EMBL" id="RQFT01000012">
    <property type="protein sequence ID" value="TGL03296.1"/>
    <property type="molecule type" value="Genomic_DNA"/>
</dbReference>